<comment type="caution">
    <text evidence="2">The sequence shown here is derived from an EMBL/GenBank/DDBJ whole genome shotgun (WGS) entry which is preliminary data.</text>
</comment>
<evidence type="ECO:0000256" key="1">
    <source>
        <dbReference type="SAM" id="SignalP"/>
    </source>
</evidence>
<dbReference type="EMBL" id="JACORT010000009">
    <property type="protein sequence ID" value="MBC5785180.1"/>
    <property type="molecule type" value="Genomic_DNA"/>
</dbReference>
<evidence type="ECO:0000313" key="3">
    <source>
        <dbReference type="Proteomes" id="UP000608513"/>
    </source>
</evidence>
<keyword evidence="1" id="KW-0732">Signal</keyword>
<sequence length="132" mass="14237">MAMQRWCRAAVLAALALVAGCAAEVKVVPAQLAPLARPAPDVVVASDLPVRLSTGYTRTVPQKTRWRAVGTLAQGTVYQPLDTVFAIEGRHVHEAWLVLRGADLQGFWLPAENHYSGLERAIPMTLEGGAPR</sequence>
<evidence type="ECO:0000313" key="2">
    <source>
        <dbReference type="EMBL" id="MBC5785180.1"/>
    </source>
</evidence>
<protein>
    <submittedName>
        <fullName evidence="2">Uncharacterized protein</fullName>
    </submittedName>
</protein>
<proteinExistence type="predicted"/>
<keyword evidence="3" id="KW-1185">Reference proteome</keyword>
<organism evidence="2 3">
    <name type="scientific">Ramlibacter cellulosilyticus</name>
    <dbReference type="NCBI Taxonomy" id="2764187"/>
    <lineage>
        <taxon>Bacteria</taxon>
        <taxon>Pseudomonadati</taxon>
        <taxon>Pseudomonadota</taxon>
        <taxon>Betaproteobacteria</taxon>
        <taxon>Burkholderiales</taxon>
        <taxon>Comamonadaceae</taxon>
        <taxon>Ramlibacter</taxon>
    </lineage>
</organism>
<dbReference type="PROSITE" id="PS51257">
    <property type="entry name" value="PROKAR_LIPOPROTEIN"/>
    <property type="match status" value="1"/>
</dbReference>
<reference evidence="2" key="1">
    <citation type="submission" date="2020-08" db="EMBL/GenBank/DDBJ databases">
        <title>Ramlibacter sp. USB13 16S ribosomal RNA gene genome sequencing and assembly.</title>
        <authorList>
            <person name="Kang M."/>
        </authorList>
    </citation>
    <scope>NUCLEOTIDE SEQUENCE</scope>
    <source>
        <strain evidence="2">USB13</strain>
    </source>
</reference>
<dbReference type="AlphaFoldDB" id="A0A923MTM4"/>
<accession>A0A923MTM4</accession>
<gene>
    <name evidence="2" type="ORF">H8N03_19695</name>
</gene>
<dbReference type="RefSeq" id="WP_187077924.1">
    <property type="nucleotide sequence ID" value="NZ_JACORT010000009.1"/>
</dbReference>
<name>A0A923MTM4_9BURK</name>
<feature type="chain" id="PRO_5037276146" evidence="1">
    <location>
        <begin position="23"/>
        <end position="132"/>
    </location>
</feature>
<feature type="signal peptide" evidence="1">
    <location>
        <begin position="1"/>
        <end position="22"/>
    </location>
</feature>
<dbReference type="Proteomes" id="UP000608513">
    <property type="component" value="Unassembled WGS sequence"/>
</dbReference>